<dbReference type="GO" id="GO:0036064">
    <property type="term" value="C:ciliary basal body"/>
    <property type="evidence" value="ECO:0007669"/>
    <property type="project" value="TreeGrafter"/>
</dbReference>
<dbReference type="InterPro" id="IPR049733">
    <property type="entry name" value="CCDC61_N"/>
</dbReference>
<feature type="coiled-coil region" evidence="11">
    <location>
        <begin position="183"/>
        <end position="272"/>
    </location>
</feature>
<name>A0A8C9SV60_SCLFO</name>
<feature type="compositionally biased region" description="Basic residues" evidence="12">
    <location>
        <begin position="462"/>
        <end position="473"/>
    </location>
</feature>
<dbReference type="CDD" id="cd22284">
    <property type="entry name" value="HD_CCDC61_N"/>
    <property type="match status" value="1"/>
</dbReference>
<keyword evidence="4 11" id="KW-0175">Coiled coil</keyword>
<accession>A0A8C9SV60</accession>
<evidence type="ECO:0000256" key="6">
    <source>
        <dbReference type="ARBA" id="ARBA00023273"/>
    </source>
</evidence>
<dbReference type="Proteomes" id="UP000694397">
    <property type="component" value="Chromosome 10"/>
</dbReference>
<feature type="region of interest" description="Disordered" evidence="12">
    <location>
        <begin position="396"/>
        <end position="486"/>
    </location>
</feature>
<feature type="compositionally biased region" description="Basic and acidic residues" evidence="12">
    <location>
        <begin position="409"/>
        <end position="419"/>
    </location>
</feature>
<keyword evidence="3" id="KW-0963">Cytoplasm</keyword>
<keyword evidence="5" id="KW-0206">Cytoskeleton</keyword>
<evidence type="ECO:0000256" key="4">
    <source>
        <dbReference type="ARBA" id="ARBA00023054"/>
    </source>
</evidence>
<dbReference type="PANTHER" id="PTHR22691:SF1">
    <property type="entry name" value="CENTROSOMAL PROTEIN CCDC61"/>
    <property type="match status" value="1"/>
</dbReference>
<sequence>MEAGQSVQAEMEFRGAEFSVRAEMEEELLVVEISDSLTADQWRGEFDPAYIEDLTRKTGNFKQFPIFCSMLESAISKTSEAVTLDLLTYADLELLRNRKTGLSSKARPHSLSSAISAKRYLILIYTVEFDRIHYPLPLPYLGKPDPAVLQREIQALRAELAALRTQGGRNVQDPETSRLRAELARVRGEKESLAQALERLQAVGVDRTPDAGARGLREVIQSLEEQLLRERAKNQRSASKRSQERRLLLDQLEDLRASERALRIRVKSLTNELALLQRGRASPLAFRRSSSRGEYDVVGPRSVSRERSLGGGMRARSGSRERTDDRDRGQRAGSTGTRPRVPRPSPSPTGSRAQRFDPTGYVLERQRRQKETEIKKSVFISVNSLRNADLHLSQRKIKRDMLTPPTNMERGRSRSREIRPQFARLGSGGRGRSSSAESRRSRRFSDNSLVELEELSKPIPSRTRKPRGRHSTKKPLCSTPTHSTRAVDKGCADLSEIDARLQALQEYMRDLDTGR</sequence>
<dbReference type="PANTHER" id="PTHR22691">
    <property type="entry name" value="YEAST SPT2-RELATED"/>
    <property type="match status" value="1"/>
</dbReference>
<organism evidence="13 14">
    <name type="scientific">Scleropages formosus</name>
    <name type="common">Asian bonytongue</name>
    <name type="synonym">Osteoglossum formosum</name>
    <dbReference type="NCBI Taxonomy" id="113540"/>
    <lineage>
        <taxon>Eukaryota</taxon>
        <taxon>Metazoa</taxon>
        <taxon>Chordata</taxon>
        <taxon>Craniata</taxon>
        <taxon>Vertebrata</taxon>
        <taxon>Euteleostomi</taxon>
        <taxon>Actinopterygii</taxon>
        <taxon>Neopterygii</taxon>
        <taxon>Teleostei</taxon>
        <taxon>Osteoglossocephala</taxon>
        <taxon>Osteoglossomorpha</taxon>
        <taxon>Osteoglossiformes</taxon>
        <taxon>Osteoglossidae</taxon>
        <taxon>Scleropages</taxon>
    </lineage>
</organism>
<reference evidence="13 14" key="1">
    <citation type="submission" date="2019-04" db="EMBL/GenBank/DDBJ databases">
        <authorList>
            <consortium name="Wellcome Sanger Institute Data Sharing"/>
        </authorList>
    </citation>
    <scope>NUCLEOTIDE SEQUENCE [LARGE SCALE GENOMIC DNA]</scope>
</reference>
<comment type="subcellular location">
    <subcellularLocation>
        <location evidence="1">Cytoplasm</location>
        <location evidence="1">Cytoskeleton</location>
        <location evidence="1">Cilium basal body</location>
    </subcellularLocation>
    <subcellularLocation>
        <location evidence="2">Cytoplasm</location>
        <location evidence="2">Cytoskeleton</location>
        <location evidence="2">Microtubule organizing center</location>
        <location evidence="2">Centrosome</location>
        <location evidence="2">Centriolar satellite</location>
    </subcellularLocation>
</comment>
<evidence type="ECO:0000256" key="11">
    <source>
        <dbReference type="SAM" id="Coils"/>
    </source>
</evidence>
<comment type="similarity">
    <text evidence="7">Belongs to the CCDC61 family.</text>
</comment>
<dbReference type="Ensembl" id="ENSSFOT00015060749.1">
    <property type="protein sequence ID" value="ENSSFOP00015043156.1"/>
    <property type="gene ID" value="ENSSFOG00015006195.2"/>
</dbReference>
<feature type="region of interest" description="Disordered" evidence="12">
    <location>
        <begin position="282"/>
        <end position="370"/>
    </location>
</feature>
<evidence type="ECO:0000256" key="2">
    <source>
        <dbReference type="ARBA" id="ARBA00004607"/>
    </source>
</evidence>
<protein>
    <recommendedName>
        <fullName evidence="8">Centrosomal protein CCDC61</fullName>
    </recommendedName>
    <alternativeName>
        <fullName evidence="9">Coiled-coil domain-containing protein 61</fullName>
    </alternativeName>
    <alternativeName>
        <fullName evidence="10">VFL3 homolog</fullName>
    </alternativeName>
</protein>
<keyword evidence="6" id="KW-0966">Cell projection</keyword>
<evidence type="ECO:0000256" key="3">
    <source>
        <dbReference type="ARBA" id="ARBA00022490"/>
    </source>
</evidence>
<evidence type="ECO:0000256" key="10">
    <source>
        <dbReference type="ARBA" id="ARBA00042326"/>
    </source>
</evidence>
<reference evidence="13" key="3">
    <citation type="submission" date="2025-09" db="UniProtKB">
        <authorList>
            <consortium name="Ensembl"/>
        </authorList>
    </citation>
    <scope>IDENTIFICATION</scope>
</reference>
<keyword evidence="14" id="KW-1185">Reference proteome</keyword>
<dbReference type="GeneTree" id="ENSGT00940000154133"/>
<proteinExistence type="inferred from homology"/>
<evidence type="ECO:0000256" key="12">
    <source>
        <dbReference type="SAM" id="MobiDB-lite"/>
    </source>
</evidence>
<evidence type="ECO:0000313" key="13">
    <source>
        <dbReference type="Ensembl" id="ENSSFOP00015043156.1"/>
    </source>
</evidence>
<evidence type="ECO:0000256" key="1">
    <source>
        <dbReference type="ARBA" id="ARBA00004120"/>
    </source>
</evidence>
<dbReference type="AlphaFoldDB" id="A0A8C9SV60"/>
<evidence type="ECO:0000256" key="8">
    <source>
        <dbReference type="ARBA" id="ARBA00040683"/>
    </source>
</evidence>
<evidence type="ECO:0000256" key="5">
    <source>
        <dbReference type="ARBA" id="ARBA00023212"/>
    </source>
</evidence>
<evidence type="ECO:0000256" key="9">
    <source>
        <dbReference type="ARBA" id="ARBA00041518"/>
    </source>
</evidence>
<feature type="compositionally biased region" description="Basic and acidic residues" evidence="12">
    <location>
        <begin position="318"/>
        <end position="330"/>
    </location>
</feature>
<evidence type="ECO:0000313" key="14">
    <source>
        <dbReference type="Proteomes" id="UP000694397"/>
    </source>
</evidence>
<dbReference type="GO" id="GO:0034451">
    <property type="term" value="C:centriolar satellite"/>
    <property type="evidence" value="ECO:0007669"/>
    <property type="project" value="UniProtKB-SubCell"/>
</dbReference>
<evidence type="ECO:0000256" key="7">
    <source>
        <dbReference type="ARBA" id="ARBA00038217"/>
    </source>
</evidence>
<reference evidence="13" key="2">
    <citation type="submission" date="2025-08" db="UniProtKB">
        <authorList>
            <consortium name="Ensembl"/>
        </authorList>
    </citation>
    <scope>IDENTIFICATION</scope>
</reference>
<gene>
    <name evidence="13" type="primary">ccdc61</name>
</gene>
<dbReference type="OrthoDB" id="568137at2759"/>